<dbReference type="Gene3D" id="1.20.140.90">
    <property type="entry name" value="Malonyl-CoA decarboxylase, oligemerization domain"/>
    <property type="match status" value="1"/>
</dbReference>
<sequence length="467" mass="53050">MNMLFLQELFNNITQRDALLRRRQPENLTPDHGQLVNACHRLLESDGEASSIALASRALAIYQRLSAAEKSSFFARLTADFAADPGPIDAAYLAYLEVRDNQSLQRLFEACEPRRQELFRRLNLASDGTYELVKMREDLLGLLREQPELAPIDDDFAHLFGSWFNRGFLMLKRIDWNTPASILEKIIRYEAVHEIQDWDDLRRRLDARDRRCFAFFHPAIGDEPLIFVEVALHKGLPSRIQPILSGESSGESFGESSGESRHTKKAIDEPEDADTAAFFGISNCQTGLRGISFGNFLIKQVVQELSQELPQLKYFVTLSPVPGFAQWLQEQRDDEQLPSSLHKSLKGLETPGWHQDKALEEQLKAAIRPLAARYLVEEKNRHGLPLNPVARFHLGNGAELHRINWLGDISEKGFKQAAGLMVNYLYVLDDIERNHENYTAKATVACSNEVRDLAKRARKLAKGETTK</sequence>
<evidence type="ECO:0000313" key="4">
    <source>
        <dbReference type="EMBL" id="NYT71125.1"/>
    </source>
</evidence>
<organism evidence="4 5">
    <name type="scientific">Vreelandella sedimenti</name>
    <dbReference type="NCBI Taxonomy" id="2729618"/>
    <lineage>
        <taxon>Bacteria</taxon>
        <taxon>Pseudomonadati</taxon>
        <taxon>Pseudomonadota</taxon>
        <taxon>Gammaproteobacteria</taxon>
        <taxon>Oceanospirillales</taxon>
        <taxon>Halomonadaceae</taxon>
        <taxon>Vreelandella</taxon>
    </lineage>
</organism>
<dbReference type="InterPro" id="IPR038351">
    <property type="entry name" value="MCD_N_sf"/>
</dbReference>
<feature type="domain" description="Malonyl-CoA decarboxylase N-terminal" evidence="3">
    <location>
        <begin position="81"/>
        <end position="164"/>
    </location>
</feature>
<evidence type="ECO:0000259" key="3">
    <source>
        <dbReference type="Pfam" id="PF17408"/>
    </source>
</evidence>
<feature type="region of interest" description="Disordered" evidence="1">
    <location>
        <begin position="243"/>
        <end position="269"/>
    </location>
</feature>
<feature type="compositionally biased region" description="Basic and acidic residues" evidence="1">
    <location>
        <begin position="258"/>
        <end position="268"/>
    </location>
</feature>
<accession>A0A7Z0N3U3</accession>
<evidence type="ECO:0000259" key="2">
    <source>
        <dbReference type="Pfam" id="PF05292"/>
    </source>
</evidence>
<dbReference type="EMBL" id="JACCGK010000001">
    <property type="protein sequence ID" value="NYT71125.1"/>
    <property type="molecule type" value="Genomic_DNA"/>
</dbReference>
<protein>
    <submittedName>
        <fullName evidence="4">Malonyl-CoA decarboxylase</fullName>
    </submittedName>
</protein>
<dbReference type="Pfam" id="PF05292">
    <property type="entry name" value="MCD"/>
    <property type="match status" value="1"/>
</dbReference>
<proteinExistence type="predicted"/>
<dbReference type="GO" id="GO:0050080">
    <property type="term" value="F:malonyl-CoA decarboxylase activity"/>
    <property type="evidence" value="ECO:0007669"/>
    <property type="project" value="InterPro"/>
</dbReference>
<dbReference type="InterPro" id="IPR042303">
    <property type="entry name" value="Malonyl_CoA_deC_C_sf"/>
</dbReference>
<name>A0A7Z0N3U3_9GAMM</name>
<evidence type="ECO:0000256" key="1">
    <source>
        <dbReference type="SAM" id="MobiDB-lite"/>
    </source>
</evidence>
<feature type="domain" description="Malonyl-CoA decarboxylase C-terminal" evidence="2">
    <location>
        <begin position="167"/>
        <end position="426"/>
    </location>
</feature>
<dbReference type="Pfam" id="PF17408">
    <property type="entry name" value="MCD_N"/>
    <property type="match status" value="1"/>
</dbReference>
<dbReference type="InterPro" id="IPR035372">
    <property type="entry name" value="MCD_N"/>
</dbReference>
<evidence type="ECO:0000313" key="5">
    <source>
        <dbReference type="Proteomes" id="UP000520876"/>
    </source>
</evidence>
<dbReference type="PANTHER" id="PTHR28641:SF1">
    <property type="entry name" value="MALONYL-COA DECARBOXYLASE, MITOCHONDRIAL"/>
    <property type="match status" value="1"/>
</dbReference>
<dbReference type="AlphaFoldDB" id="A0A7Z0N3U3"/>
<gene>
    <name evidence="4" type="ORF">HZU72_01615</name>
</gene>
<comment type="caution">
    <text evidence="4">The sequence shown here is derived from an EMBL/GenBank/DDBJ whole genome shotgun (WGS) entry which is preliminary data.</text>
</comment>
<dbReference type="Proteomes" id="UP000520876">
    <property type="component" value="Unassembled WGS sequence"/>
</dbReference>
<dbReference type="PANTHER" id="PTHR28641">
    <property type="match status" value="1"/>
</dbReference>
<dbReference type="InterPro" id="IPR038917">
    <property type="entry name" value="Malonyl_CoA_deC"/>
</dbReference>
<dbReference type="InterPro" id="IPR007956">
    <property type="entry name" value="Malonyl_CoA_deC_C"/>
</dbReference>
<dbReference type="GO" id="GO:0006633">
    <property type="term" value="P:fatty acid biosynthetic process"/>
    <property type="evidence" value="ECO:0007669"/>
    <property type="project" value="InterPro"/>
</dbReference>
<feature type="compositionally biased region" description="Low complexity" evidence="1">
    <location>
        <begin position="245"/>
        <end position="257"/>
    </location>
</feature>
<keyword evidence="5" id="KW-1185">Reference proteome</keyword>
<reference evidence="4 5" key="1">
    <citation type="submission" date="2020-07" db="EMBL/GenBank/DDBJ databases">
        <title>Halomonas sp. QX-2 draft genome sequence.</title>
        <authorList>
            <person name="Qiu X."/>
        </authorList>
    </citation>
    <scope>NUCLEOTIDE SEQUENCE [LARGE SCALE GENOMIC DNA]</scope>
    <source>
        <strain evidence="4 5">QX-2</strain>
    </source>
</reference>
<dbReference type="RefSeq" id="WP_180089960.1">
    <property type="nucleotide sequence ID" value="NZ_CAXAZJ010000001.1"/>
</dbReference>
<dbReference type="Gene3D" id="3.40.630.150">
    <property type="entry name" value="Malonyl-CoA decarboxylase, catalytic domain"/>
    <property type="match status" value="1"/>
</dbReference>